<dbReference type="AlphaFoldDB" id="A0A4Y8ZK50"/>
<dbReference type="InterPro" id="IPR036761">
    <property type="entry name" value="TTHA0802/YceI-like_sf"/>
</dbReference>
<reference evidence="3 4" key="1">
    <citation type="submission" date="2019-03" db="EMBL/GenBank/DDBJ databases">
        <title>Genome sequence of Sphingomonas sp. 17J27-24.</title>
        <authorList>
            <person name="Kim M."/>
            <person name="Maeng S."/>
            <person name="Sathiyaraj S."/>
        </authorList>
    </citation>
    <scope>NUCLEOTIDE SEQUENCE [LARGE SCALE GENOMIC DNA]</scope>
    <source>
        <strain evidence="3 4">17J27-24</strain>
    </source>
</reference>
<feature type="domain" description="Lipid/polyisoprenoid-binding YceI-like" evidence="2">
    <location>
        <begin position="48"/>
        <end position="211"/>
    </location>
</feature>
<dbReference type="OrthoDB" id="9811006at2"/>
<accession>A0A4Y8ZK50</accession>
<evidence type="ECO:0000313" key="3">
    <source>
        <dbReference type="EMBL" id="TFI56373.1"/>
    </source>
</evidence>
<dbReference type="RefSeq" id="WP_135090587.1">
    <property type="nucleotide sequence ID" value="NZ_SPDV01000093.1"/>
</dbReference>
<evidence type="ECO:0000259" key="2">
    <source>
        <dbReference type="SMART" id="SM00867"/>
    </source>
</evidence>
<dbReference type="EMBL" id="SPDV01000093">
    <property type="protein sequence ID" value="TFI56373.1"/>
    <property type="molecule type" value="Genomic_DNA"/>
</dbReference>
<dbReference type="SUPFAM" id="SSF101874">
    <property type="entry name" value="YceI-like"/>
    <property type="match status" value="1"/>
</dbReference>
<dbReference type="Gene3D" id="2.40.128.110">
    <property type="entry name" value="Lipid/polyisoprenoid-binding, YceI-like"/>
    <property type="match status" value="1"/>
</dbReference>
<dbReference type="InterPro" id="IPR007372">
    <property type="entry name" value="Lipid/polyisoprenoid-bd_YceI"/>
</dbReference>
<protein>
    <submittedName>
        <fullName evidence="3">Polyisoprenoid-binding protein</fullName>
    </submittedName>
</protein>
<dbReference type="Pfam" id="PF04264">
    <property type="entry name" value="YceI"/>
    <property type="match status" value="1"/>
</dbReference>
<proteinExistence type="predicted"/>
<evidence type="ECO:0000313" key="4">
    <source>
        <dbReference type="Proteomes" id="UP000298213"/>
    </source>
</evidence>
<dbReference type="PANTHER" id="PTHR34406">
    <property type="entry name" value="PROTEIN YCEI"/>
    <property type="match status" value="1"/>
</dbReference>
<dbReference type="SMART" id="SM00867">
    <property type="entry name" value="YceI"/>
    <property type="match status" value="1"/>
</dbReference>
<dbReference type="Proteomes" id="UP000298213">
    <property type="component" value="Unassembled WGS sequence"/>
</dbReference>
<feature type="signal peptide" evidence="1">
    <location>
        <begin position="1"/>
        <end position="28"/>
    </location>
</feature>
<comment type="caution">
    <text evidence="3">The sequence shown here is derived from an EMBL/GenBank/DDBJ whole genome shotgun (WGS) entry which is preliminary data.</text>
</comment>
<dbReference type="PANTHER" id="PTHR34406:SF1">
    <property type="entry name" value="PROTEIN YCEI"/>
    <property type="match status" value="1"/>
</dbReference>
<evidence type="ECO:0000256" key="1">
    <source>
        <dbReference type="SAM" id="SignalP"/>
    </source>
</evidence>
<feature type="chain" id="PRO_5021262279" evidence="1">
    <location>
        <begin position="29"/>
        <end position="214"/>
    </location>
</feature>
<keyword evidence="4" id="KW-1185">Reference proteome</keyword>
<keyword evidence="1" id="KW-0732">Signal</keyword>
<gene>
    <name evidence="3" type="ORF">E2493_20520</name>
</gene>
<sequence length="214" mass="22247">MRRTTLALVLASSVVAITAAGQAVDATAATAAIAQAAAPAAPAVRSGDYRLDKSHAKIVWGISHFGFSTYYGEFTSFDAALRLDAANPAASSLKATIDIGSVSTNDDKLDAHLKNADFFDAAKFPTATYVSTAVHRTGATTAHVVGNLTLHGVTRPVDLNVTFNAAGENFARTYVAGFSAEGLIKRSDFGMTTYLPGLGDEVSLKISGEFNPTA</sequence>
<name>A0A4Y8ZK50_9SPHN</name>
<organism evidence="3 4">
    <name type="scientific">Sphingomonas parva</name>
    <dbReference type="NCBI Taxonomy" id="2555898"/>
    <lineage>
        <taxon>Bacteria</taxon>
        <taxon>Pseudomonadati</taxon>
        <taxon>Pseudomonadota</taxon>
        <taxon>Alphaproteobacteria</taxon>
        <taxon>Sphingomonadales</taxon>
        <taxon>Sphingomonadaceae</taxon>
        <taxon>Sphingomonas</taxon>
    </lineage>
</organism>